<name>A0A7W7YN11_9BACT</name>
<evidence type="ECO:0000313" key="3">
    <source>
        <dbReference type="Proteomes" id="UP000534294"/>
    </source>
</evidence>
<evidence type="ECO:0000256" key="1">
    <source>
        <dbReference type="SAM" id="SignalP"/>
    </source>
</evidence>
<keyword evidence="1" id="KW-0732">Signal</keyword>
<reference evidence="2 3" key="1">
    <citation type="submission" date="2020-08" db="EMBL/GenBank/DDBJ databases">
        <title>Genomic Encyclopedia of Type Strains, Phase IV (KMG-IV): sequencing the most valuable type-strain genomes for metagenomic binning, comparative biology and taxonomic classification.</title>
        <authorList>
            <person name="Goeker M."/>
        </authorList>
    </citation>
    <scope>NUCLEOTIDE SEQUENCE [LARGE SCALE GENOMIC DNA]</scope>
    <source>
        <strain evidence="2 3">DSM 12251</strain>
    </source>
</reference>
<keyword evidence="3" id="KW-1185">Reference proteome</keyword>
<comment type="caution">
    <text evidence="2">The sequence shown here is derived from an EMBL/GenBank/DDBJ whole genome shotgun (WGS) entry which is preliminary data.</text>
</comment>
<dbReference type="EMBL" id="JACHIF010000007">
    <property type="protein sequence ID" value="MBB5039052.1"/>
    <property type="molecule type" value="Genomic_DNA"/>
</dbReference>
<feature type="chain" id="PRO_5030534467" evidence="1">
    <location>
        <begin position="27"/>
        <end position="234"/>
    </location>
</feature>
<accession>A0A7W7YN11</accession>
<dbReference type="Gene3D" id="3.90.1720.10">
    <property type="entry name" value="endopeptidase domain like (from Nostoc punctiforme)"/>
    <property type="match status" value="1"/>
</dbReference>
<proteinExistence type="predicted"/>
<gene>
    <name evidence="2" type="ORF">HNQ64_003321</name>
</gene>
<organism evidence="2 3">
    <name type="scientific">Prosthecobacter dejongeii</name>
    <dbReference type="NCBI Taxonomy" id="48465"/>
    <lineage>
        <taxon>Bacteria</taxon>
        <taxon>Pseudomonadati</taxon>
        <taxon>Verrucomicrobiota</taxon>
        <taxon>Verrucomicrobiia</taxon>
        <taxon>Verrucomicrobiales</taxon>
        <taxon>Verrucomicrobiaceae</taxon>
        <taxon>Prosthecobacter</taxon>
    </lineage>
</organism>
<feature type="signal peptide" evidence="1">
    <location>
        <begin position="1"/>
        <end position="26"/>
    </location>
</feature>
<sequence length="234" mass="25245">MKTASTTFAALAIFLVALVFPQFVSAQYGYAASHYAAQQAAYAQQQQAAAYHAQMQQQQAWAAYHAQQQQAAAYHAQMQQQMMVARAVPVARTAPAAGSLIRFDGKYAACSASLPGQVQYLINAANHLQSSPYIRGAGHGRVEDRAYDCSSSTSYTLIKAGLLKSPLTSAGFAKYGQPGEGRFITIWVKPGDHVFMTVCGLRLDTSGGKVGEGPRWRTKGRSYAGFTPRHPFGL</sequence>
<dbReference type="AlphaFoldDB" id="A0A7W7YN11"/>
<protein>
    <submittedName>
        <fullName evidence="2">Uncharacterized protein</fullName>
    </submittedName>
</protein>
<dbReference type="RefSeq" id="WP_184210425.1">
    <property type="nucleotide sequence ID" value="NZ_JACHIF010000007.1"/>
</dbReference>
<evidence type="ECO:0000313" key="2">
    <source>
        <dbReference type="EMBL" id="MBB5039052.1"/>
    </source>
</evidence>
<dbReference type="Proteomes" id="UP000534294">
    <property type="component" value="Unassembled WGS sequence"/>
</dbReference>